<comment type="caution">
    <text evidence="2">The sequence shown here is derived from an EMBL/GenBank/DDBJ whole genome shotgun (WGS) entry which is preliminary data.</text>
</comment>
<gene>
    <name evidence="2" type="ORF">UXM345_LOCUS26681</name>
    <name evidence="1" type="ORF">XDN619_LOCUS27069</name>
</gene>
<dbReference type="EMBL" id="CAJNRG010012732">
    <property type="protein sequence ID" value="CAF2142801.1"/>
    <property type="molecule type" value="Genomic_DNA"/>
</dbReference>
<reference evidence="2" key="1">
    <citation type="submission" date="2021-02" db="EMBL/GenBank/DDBJ databases">
        <authorList>
            <person name="Nowell W R."/>
        </authorList>
    </citation>
    <scope>NUCLEOTIDE SEQUENCE</scope>
</reference>
<dbReference type="AlphaFoldDB" id="A0A820AI26"/>
<dbReference type="InterPro" id="IPR018330">
    <property type="entry name" value="RecT_fam"/>
</dbReference>
<dbReference type="GO" id="GO:0006259">
    <property type="term" value="P:DNA metabolic process"/>
    <property type="evidence" value="ECO:0007669"/>
    <property type="project" value="InterPro"/>
</dbReference>
<sequence length="259" mass="28879">MTNIVGVKNTFSLTPSNLKEAMEYAQIIANSTMVPKNYQGKPGDMLVAVQMGAELGLKPIQALQNIAVINGRPSDVKEAFDEKTNTAFCTVKRKNQDEYTVSFSSEDAKKAGLWGKAGPWSQYPKRMLQMRARSFALRDKFADALSGLIMAEEAQDYSTISDVTPKTQTLNSKLDELINDQVQEVKEVVTPVEKANPEKLQELTELVLTHNISDEIISRWCNKAGVSSINELDNNKIELCINYINTQYSYSDKIDDLVA</sequence>
<dbReference type="GO" id="GO:0003677">
    <property type="term" value="F:DNA binding"/>
    <property type="evidence" value="ECO:0007669"/>
    <property type="project" value="InterPro"/>
</dbReference>
<dbReference type="Proteomes" id="UP000663887">
    <property type="component" value="Unassembled WGS sequence"/>
</dbReference>
<accession>A0A820AI26</accession>
<protein>
    <submittedName>
        <fullName evidence="2">Uncharacterized protein</fullName>
    </submittedName>
</protein>
<name>A0A820AI26_9BILA</name>
<evidence type="ECO:0000313" key="1">
    <source>
        <dbReference type="EMBL" id="CAF2142801.1"/>
    </source>
</evidence>
<proteinExistence type="predicted"/>
<organism evidence="2 3">
    <name type="scientific">Rotaria magnacalcarata</name>
    <dbReference type="NCBI Taxonomy" id="392030"/>
    <lineage>
        <taxon>Eukaryota</taxon>
        <taxon>Metazoa</taxon>
        <taxon>Spiralia</taxon>
        <taxon>Gnathifera</taxon>
        <taxon>Rotifera</taxon>
        <taxon>Eurotatoria</taxon>
        <taxon>Bdelloidea</taxon>
        <taxon>Philodinida</taxon>
        <taxon>Philodinidae</taxon>
        <taxon>Rotaria</taxon>
    </lineage>
</organism>
<dbReference type="Pfam" id="PF03837">
    <property type="entry name" value="RecT"/>
    <property type="match status" value="1"/>
</dbReference>
<evidence type="ECO:0000313" key="3">
    <source>
        <dbReference type="Proteomes" id="UP000663842"/>
    </source>
</evidence>
<dbReference type="EMBL" id="CAJOBF010005516">
    <property type="protein sequence ID" value="CAF4178011.1"/>
    <property type="molecule type" value="Genomic_DNA"/>
</dbReference>
<dbReference type="Proteomes" id="UP000663842">
    <property type="component" value="Unassembled WGS sequence"/>
</dbReference>
<evidence type="ECO:0000313" key="2">
    <source>
        <dbReference type="EMBL" id="CAF4178011.1"/>
    </source>
</evidence>